<feature type="non-terminal residue" evidence="2">
    <location>
        <position position="1"/>
    </location>
</feature>
<gene>
    <name evidence="2" type="ORF">S12H4_03559</name>
</gene>
<reference evidence="2" key="1">
    <citation type="journal article" date="2014" name="Front. Microbiol.">
        <title>High frequency of phylogenetically diverse reductive dehalogenase-homologous genes in deep subseafloor sedimentary metagenomes.</title>
        <authorList>
            <person name="Kawai M."/>
            <person name="Futagami T."/>
            <person name="Toyoda A."/>
            <person name="Takaki Y."/>
            <person name="Nishi S."/>
            <person name="Hori S."/>
            <person name="Arai W."/>
            <person name="Tsubouchi T."/>
            <person name="Morono Y."/>
            <person name="Uchiyama I."/>
            <person name="Ito T."/>
            <person name="Fujiyama A."/>
            <person name="Inagaki F."/>
            <person name="Takami H."/>
        </authorList>
    </citation>
    <scope>NUCLEOTIDE SEQUENCE</scope>
    <source>
        <strain evidence="2">Expedition CK06-06</strain>
    </source>
</reference>
<dbReference type="Pfam" id="PF13382">
    <property type="entry name" value="Adenine_deam_C"/>
    <property type="match status" value="1"/>
</dbReference>
<feature type="domain" description="Adenine deaminase C-terminal" evidence="1">
    <location>
        <begin position="1"/>
        <end position="62"/>
    </location>
</feature>
<dbReference type="InterPro" id="IPR026912">
    <property type="entry name" value="Adenine_deam_C"/>
</dbReference>
<name>X1QTT4_9ZZZZ</name>
<organism evidence="2">
    <name type="scientific">marine sediment metagenome</name>
    <dbReference type="NCBI Taxonomy" id="412755"/>
    <lineage>
        <taxon>unclassified sequences</taxon>
        <taxon>metagenomes</taxon>
        <taxon>ecological metagenomes</taxon>
    </lineage>
</organism>
<dbReference type="EMBL" id="BARW01001013">
    <property type="protein sequence ID" value="GAI71668.1"/>
    <property type="molecule type" value="Genomic_DNA"/>
</dbReference>
<comment type="caution">
    <text evidence="2">The sequence shown here is derived from an EMBL/GenBank/DDBJ whole genome shotgun (WGS) entry which is preliminary data.</text>
</comment>
<protein>
    <recommendedName>
        <fullName evidence="1">Adenine deaminase C-terminal domain-containing protein</fullName>
    </recommendedName>
</protein>
<evidence type="ECO:0000313" key="2">
    <source>
        <dbReference type="EMBL" id="GAI71668.1"/>
    </source>
</evidence>
<accession>X1QTT4</accession>
<proteinExistence type="predicted"/>
<sequence length="70" mass="7648">IAGLMSDRPLLDVKENLDSIYKTAKNLGVTVDNPFMSVAFLSLEVAPNIKITNKGLVDVNNSKIVDLFLN</sequence>
<evidence type="ECO:0000259" key="1">
    <source>
        <dbReference type="Pfam" id="PF13382"/>
    </source>
</evidence>
<dbReference type="AlphaFoldDB" id="X1QTT4"/>